<evidence type="ECO:0000259" key="4">
    <source>
        <dbReference type="Pfam" id="PF04717"/>
    </source>
</evidence>
<organism evidence="7 8">
    <name type="scientific">Pseudomonas putida</name>
    <name type="common">Arthrobacter siderocapsulatus</name>
    <dbReference type="NCBI Taxonomy" id="303"/>
    <lineage>
        <taxon>Bacteria</taxon>
        <taxon>Pseudomonadati</taxon>
        <taxon>Pseudomonadota</taxon>
        <taxon>Gammaproteobacteria</taxon>
        <taxon>Pseudomonadales</taxon>
        <taxon>Pseudomonadaceae</taxon>
        <taxon>Pseudomonas</taxon>
    </lineage>
</organism>
<dbReference type="InterPro" id="IPR028244">
    <property type="entry name" value="T6SS_Rhs_Vgr_dom"/>
</dbReference>
<protein>
    <submittedName>
        <fullName evidence="7">Type IV secretion protein Rhs</fullName>
    </submittedName>
</protein>
<dbReference type="PANTHER" id="PTHR32305">
    <property type="match status" value="1"/>
</dbReference>
<comment type="caution">
    <text evidence="7">The sequence shown here is derived from an EMBL/GenBank/DDBJ whole genome shotgun (WGS) entry which is preliminary data.</text>
</comment>
<dbReference type="InterPro" id="IPR017847">
    <property type="entry name" value="T6SS_RhsGE_Vgr_subset"/>
</dbReference>
<feature type="domain" description="Gp5/Type VI secretion system Vgr protein OB-fold" evidence="4">
    <location>
        <begin position="395"/>
        <end position="461"/>
    </location>
</feature>
<dbReference type="SUPFAM" id="SSF69279">
    <property type="entry name" value="Phage tail proteins"/>
    <property type="match status" value="2"/>
</dbReference>
<evidence type="ECO:0000259" key="6">
    <source>
        <dbReference type="Pfam" id="PF13296"/>
    </source>
</evidence>
<dbReference type="InterPro" id="IPR037026">
    <property type="entry name" value="Vgr_OB-fold_dom_sf"/>
</dbReference>
<accession>A0A1X0ZQL7</accession>
<evidence type="ECO:0000313" key="8">
    <source>
        <dbReference type="Proteomes" id="UP000193675"/>
    </source>
</evidence>
<dbReference type="Proteomes" id="UP000193675">
    <property type="component" value="Unassembled WGS sequence"/>
</dbReference>
<comment type="similarity">
    <text evidence="2">Belongs to the VgrG protein family.</text>
</comment>
<dbReference type="Gene3D" id="2.40.50.230">
    <property type="entry name" value="Gp5 N-terminal domain"/>
    <property type="match status" value="1"/>
</dbReference>
<proteinExistence type="inferred from homology"/>
<dbReference type="Pfam" id="PF04717">
    <property type="entry name" value="Phage_base_V"/>
    <property type="match status" value="1"/>
</dbReference>
<dbReference type="InterPro" id="IPR050708">
    <property type="entry name" value="T6SS_VgrG/RHS"/>
</dbReference>
<evidence type="ECO:0000256" key="1">
    <source>
        <dbReference type="ARBA" id="ARBA00004613"/>
    </source>
</evidence>
<dbReference type="Pfam" id="PF10106">
    <property type="entry name" value="DUF2345"/>
    <property type="match status" value="1"/>
</dbReference>
<keyword evidence="3" id="KW-0964">Secreted</keyword>
<dbReference type="SUPFAM" id="SSF69255">
    <property type="entry name" value="gp5 N-terminal domain-like"/>
    <property type="match status" value="1"/>
</dbReference>
<dbReference type="Gene3D" id="2.30.110.50">
    <property type="match status" value="1"/>
</dbReference>
<dbReference type="Gene3D" id="4.10.220.110">
    <property type="match status" value="1"/>
</dbReference>
<dbReference type="Gene3D" id="3.55.50.10">
    <property type="entry name" value="Baseplate protein-like domains"/>
    <property type="match status" value="1"/>
</dbReference>
<dbReference type="InterPro" id="IPR006531">
    <property type="entry name" value="Gp5/Vgr_OB"/>
</dbReference>
<reference evidence="7 8" key="1">
    <citation type="submission" date="2017-04" db="EMBL/GenBank/DDBJ databases">
        <title>Presence of VIM-2 positive Pseudomonas species in chickens and their surrounding environment.</title>
        <authorList>
            <person name="Zhang R."/>
        </authorList>
    </citation>
    <scope>NUCLEOTIDE SEQUENCE [LARGE SCALE GENOMIC DNA]</scope>
    <source>
        <strain evidence="7 8">DZ-C18</strain>
    </source>
</reference>
<dbReference type="AlphaFoldDB" id="A0A1X0ZQL7"/>
<dbReference type="EMBL" id="NBWC01000032">
    <property type="protein sequence ID" value="ORL61598.1"/>
    <property type="molecule type" value="Genomic_DNA"/>
</dbReference>
<dbReference type="NCBIfam" id="TIGR03361">
    <property type="entry name" value="VI_Rhs_Vgr"/>
    <property type="match status" value="1"/>
</dbReference>
<sequence>MDLERVFSPQHRRLIKLTTPLDGEQALLLERFSGSEGLCTLSGFELWLLSQDACIELKSLIGQPAKLEIALAGGGTRYIHGHITMFSLQRSDGGLAYYQAKLQPWLWMLTRRIDSRIFQGQTVETVIGTVLAHYGALARFEFRLYHALKPHSYLTQYRETDLAFVMRLMEQEGLVFYFEHTADDHTLIITDCSQMLGPLAEQPQVRYHSACVTESTDSITQWRSQRELQPGRMALQTFDYKQPRNRLPIQMDTLNEQGDCGSYEVYEFLGARSHRTVDEGNLLVRNRLEAIEAQAKTFRGSSTCRAMRPGYTFELTGHFDHDREAQAEREFLLLSVTHRGCNNYLSDQPADYDNDFVCIRKKIPYRPPLSVPRPTINGPLSAIVVGPEGEEVFTDELARVQVRFPWQRGDSLPEGTTWLRVAMPSAGSGFGHQFVPRIGQEVLVSFMAGDIDRPVITAALYNAEQVPPRFSKAVGLPGNRALSGIRTQEHKGRGFNELLFDDTSGAVRTRLASTHQATALNLGKLTTPRTDGRAQPRGSGAELRTDAAIALRAAQGMLLTTYARRDATGAQLDRQELLQLLADCGELFRALGQTAAARGGEAADSQGSDAVRQALAQWPAADSDATGDPLLALAGEAGIASATPRSQLHYAGGNHDTTAQDNLQLTSGSAMRLQAGQGISAFAQDGGISAIANRGKVQVQAQDDDIALNAQKDLRFSAVEGEAVVTAPTIRLVADDGSYIKIGGGIEIGTQGKVTVKASEHDWTGPGTDAAQATVFSRDPAAQRLLFHYAGHAEDSVRLAASHAYRITLEDGSTVQGRTDASGRTERVERDQMHQAQVAALRDNGSKGGAQ</sequence>
<dbReference type="NCBIfam" id="TIGR01646">
    <property type="entry name" value="vgr_GE"/>
    <property type="match status" value="1"/>
</dbReference>
<feature type="domain" description="DUF2345" evidence="5">
    <location>
        <begin position="623"/>
        <end position="766"/>
    </location>
</feature>
<dbReference type="Pfam" id="PF13296">
    <property type="entry name" value="T6SS_Vgr"/>
    <property type="match status" value="1"/>
</dbReference>
<evidence type="ECO:0000313" key="7">
    <source>
        <dbReference type="EMBL" id="ORL61598.1"/>
    </source>
</evidence>
<feature type="domain" description="Putative type VI secretion system Rhs element associated Vgr" evidence="6">
    <location>
        <begin position="488"/>
        <end position="595"/>
    </location>
</feature>
<evidence type="ECO:0000256" key="3">
    <source>
        <dbReference type="ARBA" id="ARBA00022525"/>
    </source>
</evidence>
<dbReference type="InterPro" id="IPR018769">
    <property type="entry name" value="VgrG2_DUF2345"/>
</dbReference>
<name>A0A1X0ZQL7_PSEPU</name>
<dbReference type="InterPro" id="IPR006533">
    <property type="entry name" value="T6SS_Vgr_RhsGE"/>
</dbReference>
<dbReference type="SUPFAM" id="SSF69349">
    <property type="entry name" value="Phage fibre proteins"/>
    <property type="match status" value="1"/>
</dbReference>
<dbReference type="GO" id="GO:0005576">
    <property type="term" value="C:extracellular region"/>
    <property type="evidence" value="ECO:0007669"/>
    <property type="project" value="UniProtKB-SubCell"/>
</dbReference>
<evidence type="ECO:0000256" key="2">
    <source>
        <dbReference type="ARBA" id="ARBA00005558"/>
    </source>
</evidence>
<comment type="subcellular location">
    <subcellularLocation>
        <location evidence="1">Secreted</location>
    </subcellularLocation>
</comment>
<dbReference type="Pfam" id="PF05954">
    <property type="entry name" value="Phage_GPD"/>
    <property type="match status" value="1"/>
</dbReference>
<gene>
    <name evidence="7" type="ORF">B7H17_20225</name>
</gene>
<dbReference type="PANTHER" id="PTHR32305:SF15">
    <property type="entry name" value="PROTEIN RHSA-RELATED"/>
    <property type="match status" value="1"/>
</dbReference>
<evidence type="ECO:0000259" key="5">
    <source>
        <dbReference type="Pfam" id="PF10106"/>
    </source>
</evidence>